<organism evidence="2 3">
    <name type="scientific">Dactylonectria macrodidyma</name>
    <dbReference type="NCBI Taxonomy" id="307937"/>
    <lineage>
        <taxon>Eukaryota</taxon>
        <taxon>Fungi</taxon>
        <taxon>Dikarya</taxon>
        <taxon>Ascomycota</taxon>
        <taxon>Pezizomycotina</taxon>
        <taxon>Sordariomycetes</taxon>
        <taxon>Hypocreomycetidae</taxon>
        <taxon>Hypocreales</taxon>
        <taxon>Nectriaceae</taxon>
        <taxon>Dactylonectria</taxon>
    </lineage>
</organism>
<feature type="compositionally biased region" description="Polar residues" evidence="1">
    <location>
        <begin position="438"/>
        <end position="456"/>
    </location>
</feature>
<dbReference type="Proteomes" id="UP000738349">
    <property type="component" value="Unassembled WGS sequence"/>
</dbReference>
<evidence type="ECO:0000313" key="3">
    <source>
        <dbReference type="Proteomes" id="UP000738349"/>
    </source>
</evidence>
<dbReference type="AlphaFoldDB" id="A0A9P9DG56"/>
<feature type="compositionally biased region" description="Basic and acidic residues" evidence="1">
    <location>
        <begin position="366"/>
        <end position="380"/>
    </location>
</feature>
<evidence type="ECO:0000256" key="1">
    <source>
        <dbReference type="SAM" id="MobiDB-lite"/>
    </source>
</evidence>
<feature type="compositionally biased region" description="Basic and acidic residues" evidence="1">
    <location>
        <begin position="294"/>
        <end position="310"/>
    </location>
</feature>
<feature type="region of interest" description="Disordered" evidence="1">
    <location>
        <begin position="126"/>
        <end position="460"/>
    </location>
</feature>
<dbReference type="OrthoDB" id="5111214at2759"/>
<sequence>MTPTTTLDASRQKQQPAHPPSPSLVETSSPREDKDNGPSTSGIGASNEPIWIPSDVDSDAEDDGDDGQDFDGSRSDATLPSINSLAAQSQPRNTIHADSPSKVFDDIDAVYVDLTTACAIESDAMTSVVSGSPRSSPHTAVNPPTPAQTSQTPDLEHFPPDQAPCQGDDAPASGTLACHDGIPETPHEYPQRHLSQDTPEGQGLATADATERSAVTGDATHITTPIPSSRSTPDPPTPACASQPPSLAPLDTDDAPCRGDDVSVSATPSRQNSIPGARDASSQRQPSFETPQGQDHETSDRGSEDVEAHVLSESAPQSSSGARASPSRPLGPITRRRTRRQAVHRLVQGDDDSSSDTGNESQGSESHLDRANLRRDKDYYPSHTQAEEIGLEVDESGGEDQCPRKRRKVSRSSAGSLRNAAASVERPRRGRPSLRSWGKNTQASGILSPASSQATSDETEVTAVLASFEEWPLENASLKRITENGNTTFQLQFDWTPCTKRGHASSTVQDRVDSPSTQTTAKAKRASAPRAKYTPQEDDLLIELKEGREMLAWPEIHQRFSEAYPGRSVESLQVHYSTKVKRRKRS</sequence>
<feature type="compositionally biased region" description="Polar residues" evidence="1">
    <location>
        <begin position="126"/>
        <end position="139"/>
    </location>
</feature>
<accession>A0A9P9DG56</accession>
<name>A0A9P9DG56_9HYPO</name>
<protein>
    <recommendedName>
        <fullName evidence="4">Myb-like domain-containing protein</fullName>
    </recommendedName>
</protein>
<feature type="compositionally biased region" description="Polar residues" evidence="1">
    <location>
        <begin position="504"/>
        <end position="520"/>
    </location>
</feature>
<evidence type="ECO:0000313" key="2">
    <source>
        <dbReference type="EMBL" id="KAH7118319.1"/>
    </source>
</evidence>
<proteinExistence type="predicted"/>
<feature type="compositionally biased region" description="Polar residues" evidence="1">
    <location>
        <begin position="264"/>
        <end position="293"/>
    </location>
</feature>
<feature type="compositionally biased region" description="Acidic residues" evidence="1">
    <location>
        <begin position="56"/>
        <end position="69"/>
    </location>
</feature>
<reference evidence="2" key="1">
    <citation type="journal article" date="2021" name="Nat. Commun.">
        <title>Genetic determinants of endophytism in the Arabidopsis root mycobiome.</title>
        <authorList>
            <person name="Mesny F."/>
            <person name="Miyauchi S."/>
            <person name="Thiergart T."/>
            <person name="Pickel B."/>
            <person name="Atanasova L."/>
            <person name="Karlsson M."/>
            <person name="Huettel B."/>
            <person name="Barry K.W."/>
            <person name="Haridas S."/>
            <person name="Chen C."/>
            <person name="Bauer D."/>
            <person name="Andreopoulos W."/>
            <person name="Pangilinan J."/>
            <person name="LaButti K."/>
            <person name="Riley R."/>
            <person name="Lipzen A."/>
            <person name="Clum A."/>
            <person name="Drula E."/>
            <person name="Henrissat B."/>
            <person name="Kohler A."/>
            <person name="Grigoriev I.V."/>
            <person name="Martin F.M."/>
            <person name="Hacquard S."/>
        </authorList>
    </citation>
    <scope>NUCLEOTIDE SEQUENCE</scope>
    <source>
        <strain evidence="2">MPI-CAGE-AT-0147</strain>
    </source>
</reference>
<dbReference type="EMBL" id="JAGMUV010000027">
    <property type="protein sequence ID" value="KAH7118319.1"/>
    <property type="molecule type" value="Genomic_DNA"/>
</dbReference>
<feature type="compositionally biased region" description="Polar residues" evidence="1">
    <location>
        <begin position="78"/>
        <end position="93"/>
    </location>
</feature>
<feature type="compositionally biased region" description="Polar residues" evidence="1">
    <location>
        <begin position="355"/>
        <end position="365"/>
    </location>
</feature>
<feature type="compositionally biased region" description="Acidic residues" evidence="1">
    <location>
        <begin position="389"/>
        <end position="398"/>
    </location>
</feature>
<keyword evidence="3" id="KW-1185">Reference proteome</keyword>
<evidence type="ECO:0008006" key="4">
    <source>
        <dbReference type="Google" id="ProtNLM"/>
    </source>
</evidence>
<feature type="region of interest" description="Disordered" evidence="1">
    <location>
        <begin position="1"/>
        <end position="103"/>
    </location>
</feature>
<feature type="compositionally biased region" description="Polar residues" evidence="1">
    <location>
        <begin position="1"/>
        <end position="15"/>
    </location>
</feature>
<feature type="compositionally biased region" description="Basic and acidic residues" evidence="1">
    <location>
        <begin position="181"/>
        <end position="195"/>
    </location>
</feature>
<gene>
    <name evidence="2" type="ORF">EDB81DRAFT_891879</name>
</gene>
<feature type="region of interest" description="Disordered" evidence="1">
    <location>
        <begin position="502"/>
        <end position="533"/>
    </location>
</feature>
<feature type="compositionally biased region" description="Basic residues" evidence="1">
    <location>
        <begin position="334"/>
        <end position="343"/>
    </location>
</feature>
<feature type="compositionally biased region" description="Low complexity" evidence="1">
    <location>
        <begin position="223"/>
        <end position="232"/>
    </location>
</feature>
<comment type="caution">
    <text evidence="2">The sequence shown here is derived from an EMBL/GenBank/DDBJ whole genome shotgun (WGS) entry which is preliminary data.</text>
</comment>
<feature type="compositionally biased region" description="Low complexity" evidence="1">
    <location>
        <begin position="314"/>
        <end position="328"/>
    </location>
</feature>